<dbReference type="Pfam" id="PF00496">
    <property type="entry name" value="SBP_bac_5"/>
    <property type="match status" value="1"/>
</dbReference>
<feature type="domain" description="Solute-binding protein family 5" evidence="6">
    <location>
        <begin position="83"/>
        <end position="460"/>
    </location>
</feature>
<evidence type="ECO:0000313" key="8">
    <source>
        <dbReference type="Proteomes" id="UP000078252"/>
    </source>
</evidence>
<dbReference type="RefSeq" id="WP_058724736.1">
    <property type="nucleotide sequence ID" value="NZ_LDQC01000021.1"/>
</dbReference>
<dbReference type="Gene3D" id="3.10.105.10">
    <property type="entry name" value="Dipeptide-binding Protein, Domain 3"/>
    <property type="match status" value="1"/>
</dbReference>
<dbReference type="Gene3D" id="3.90.76.10">
    <property type="entry name" value="Dipeptide-binding Protein, Domain 1"/>
    <property type="match status" value="1"/>
</dbReference>
<gene>
    <name evidence="7" type="ORF">NS184_03430</name>
</gene>
<proteinExistence type="inferred from homology"/>
<comment type="subcellular location">
    <subcellularLocation>
        <location evidence="1">Cell membrane</location>
        <topology evidence="1">Lipid-anchor</topology>
    </subcellularLocation>
</comment>
<accession>A0A175S1P0</accession>
<keyword evidence="3" id="KW-0813">Transport</keyword>
<feature type="signal peptide" evidence="5">
    <location>
        <begin position="1"/>
        <end position="35"/>
    </location>
</feature>
<dbReference type="GO" id="GO:0042597">
    <property type="term" value="C:periplasmic space"/>
    <property type="evidence" value="ECO:0007669"/>
    <property type="project" value="UniProtKB-ARBA"/>
</dbReference>
<dbReference type="InterPro" id="IPR023765">
    <property type="entry name" value="SBP_5_CS"/>
</dbReference>
<keyword evidence="4 5" id="KW-0732">Signal</keyword>
<dbReference type="STRING" id="33881.NS184_03430"/>
<evidence type="ECO:0000313" key="7">
    <source>
        <dbReference type="EMBL" id="KTR09196.1"/>
    </source>
</evidence>
<dbReference type="GO" id="GO:0015833">
    <property type="term" value="P:peptide transport"/>
    <property type="evidence" value="ECO:0007669"/>
    <property type="project" value="TreeGrafter"/>
</dbReference>
<comment type="caution">
    <text evidence="7">The sequence shown here is derived from an EMBL/GenBank/DDBJ whole genome shotgun (WGS) entry which is preliminary data.</text>
</comment>
<dbReference type="InterPro" id="IPR030678">
    <property type="entry name" value="Peptide/Ni-bd"/>
</dbReference>
<name>A0A175S1P0_9MICO</name>
<dbReference type="PANTHER" id="PTHR30290">
    <property type="entry name" value="PERIPLASMIC BINDING COMPONENT OF ABC TRANSPORTER"/>
    <property type="match status" value="1"/>
</dbReference>
<evidence type="ECO:0000256" key="1">
    <source>
        <dbReference type="ARBA" id="ARBA00004193"/>
    </source>
</evidence>
<dbReference type="OrthoDB" id="9801912at2"/>
<dbReference type="PROSITE" id="PS01040">
    <property type="entry name" value="SBP_BACTERIAL_5"/>
    <property type="match status" value="1"/>
</dbReference>
<organism evidence="7 8">
    <name type="scientific">Curtobacterium luteum</name>
    <dbReference type="NCBI Taxonomy" id="33881"/>
    <lineage>
        <taxon>Bacteria</taxon>
        <taxon>Bacillati</taxon>
        <taxon>Actinomycetota</taxon>
        <taxon>Actinomycetes</taxon>
        <taxon>Micrococcales</taxon>
        <taxon>Microbacteriaceae</taxon>
        <taxon>Curtobacterium</taxon>
    </lineage>
</organism>
<evidence type="ECO:0000256" key="4">
    <source>
        <dbReference type="ARBA" id="ARBA00022729"/>
    </source>
</evidence>
<evidence type="ECO:0000256" key="3">
    <source>
        <dbReference type="ARBA" id="ARBA00022448"/>
    </source>
</evidence>
<dbReference type="PATRIC" id="fig|33881.3.peg.948"/>
<dbReference type="PIRSF" id="PIRSF002741">
    <property type="entry name" value="MppA"/>
    <property type="match status" value="1"/>
</dbReference>
<comment type="similarity">
    <text evidence="2">Belongs to the bacterial solute-binding protein 5 family.</text>
</comment>
<dbReference type="Proteomes" id="UP000078252">
    <property type="component" value="Unassembled WGS sequence"/>
</dbReference>
<dbReference type="InterPro" id="IPR000914">
    <property type="entry name" value="SBP_5_dom"/>
</dbReference>
<dbReference type="EMBL" id="LDQC01000021">
    <property type="protein sequence ID" value="KTR09196.1"/>
    <property type="molecule type" value="Genomic_DNA"/>
</dbReference>
<dbReference type="GO" id="GO:1904680">
    <property type="term" value="F:peptide transmembrane transporter activity"/>
    <property type="evidence" value="ECO:0007669"/>
    <property type="project" value="TreeGrafter"/>
</dbReference>
<dbReference type="PANTHER" id="PTHR30290:SF10">
    <property type="entry name" value="PERIPLASMIC OLIGOPEPTIDE-BINDING PROTEIN-RELATED"/>
    <property type="match status" value="1"/>
</dbReference>
<sequence length="538" mass="58243">MASVTKWGKRGIALGAGAAATALVLTGCASGSVSSADLNGMTIGTTDKITSLDPAGSYDNGSFAVQNQVFPFLMNTPVGSPDVKPDIATKGEFTNPTTYEVTLKKGLKFANGHDLTSSDVKFSFDRELKINNENGPQSLLANLKSIDTPDDTTVVFNLDHADQTWPQVLSSPAGPIVDEQVFSADKLTPAADIVKGKAFAGQYEITSYKENDTIQYKANKEYDGLLGKAKTDEVTASYYTKETDLKLAVQKGDVDVAYRSLTPTDIADLRKDDNVKVTDGPGGEIRYLVFNFKTQPFGTGQSGADEKKALAVRQAVADVVDREKLAKDVYNNTYSPLYSMVPDGLTGAATPFKTLYGDGNGGADVDKAKQTLSDAGVSGKVQLDIQYAPDHYGSTSDDEYAELKTQLENSGLFTVNIQSTVYTTYAVDRTKDAYPVYQLGWFPDFSDADNYLSPFFTKDNFVQNHYDDPTIQKLISEEQAESDASKRADLIEQAQQREAEQISTLPLLQGKSIAVAGKDVKGLTLDASFKFRYATLSK</sequence>
<dbReference type="InterPro" id="IPR039424">
    <property type="entry name" value="SBP_5"/>
</dbReference>
<protein>
    <submittedName>
        <fullName evidence="7">Peptide ABC transporter substrate-binding protein</fullName>
    </submittedName>
</protein>
<evidence type="ECO:0000259" key="6">
    <source>
        <dbReference type="Pfam" id="PF00496"/>
    </source>
</evidence>
<evidence type="ECO:0000256" key="2">
    <source>
        <dbReference type="ARBA" id="ARBA00005695"/>
    </source>
</evidence>
<dbReference type="PROSITE" id="PS51257">
    <property type="entry name" value="PROKAR_LIPOPROTEIN"/>
    <property type="match status" value="1"/>
</dbReference>
<dbReference type="SUPFAM" id="SSF53850">
    <property type="entry name" value="Periplasmic binding protein-like II"/>
    <property type="match status" value="1"/>
</dbReference>
<evidence type="ECO:0000256" key="5">
    <source>
        <dbReference type="SAM" id="SignalP"/>
    </source>
</evidence>
<dbReference type="AlphaFoldDB" id="A0A175S1P0"/>
<dbReference type="Gene3D" id="3.40.190.10">
    <property type="entry name" value="Periplasmic binding protein-like II"/>
    <property type="match status" value="1"/>
</dbReference>
<feature type="chain" id="PRO_5039009627" evidence="5">
    <location>
        <begin position="36"/>
        <end position="538"/>
    </location>
</feature>
<dbReference type="GO" id="GO:0043190">
    <property type="term" value="C:ATP-binding cassette (ABC) transporter complex"/>
    <property type="evidence" value="ECO:0007669"/>
    <property type="project" value="InterPro"/>
</dbReference>
<reference evidence="7 8" key="1">
    <citation type="journal article" date="2016" name="Front. Microbiol.">
        <title>Genomic Resource of Rice Seed Associated Bacteria.</title>
        <authorList>
            <person name="Midha S."/>
            <person name="Bansal K."/>
            <person name="Sharma S."/>
            <person name="Kumar N."/>
            <person name="Patil P.P."/>
            <person name="Chaudhry V."/>
            <person name="Patil P.B."/>
        </authorList>
    </citation>
    <scope>NUCLEOTIDE SEQUENCE [LARGE SCALE GENOMIC DNA]</scope>
    <source>
        <strain evidence="7 8">NS184</strain>
    </source>
</reference>